<evidence type="ECO:0000256" key="2">
    <source>
        <dbReference type="ARBA" id="ARBA00022617"/>
    </source>
</evidence>
<dbReference type="PRINTS" id="PR00457">
    <property type="entry name" value="ANPEROXIDASE"/>
</dbReference>
<name>A0AAV5ACK4_9AGAM</name>
<dbReference type="Pfam" id="PF00067">
    <property type="entry name" value="p450"/>
    <property type="match status" value="1"/>
</dbReference>
<dbReference type="GO" id="GO:0005506">
    <property type="term" value="F:iron ion binding"/>
    <property type="evidence" value="ECO:0007669"/>
    <property type="project" value="InterPro"/>
</dbReference>
<evidence type="ECO:0000313" key="9">
    <source>
        <dbReference type="Proteomes" id="UP001050691"/>
    </source>
</evidence>
<proteinExistence type="predicted"/>
<dbReference type="InterPro" id="IPR050783">
    <property type="entry name" value="Oxylipin_biosynth_metab"/>
</dbReference>
<dbReference type="EMBL" id="BPWL01000006">
    <property type="protein sequence ID" value="GJJ10924.1"/>
    <property type="molecule type" value="Genomic_DNA"/>
</dbReference>
<dbReference type="InterPro" id="IPR010255">
    <property type="entry name" value="Haem_peroxidase_sf"/>
</dbReference>
<reference evidence="8" key="1">
    <citation type="submission" date="2021-10" db="EMBL/GenBank/DDBJ databases">
        <title>De novo Genome Assembly of Clathrus columnatus (Basidiomycota, Fungi) Using Illumina and Nanopore Sequence Data.</title>
        <authorList>
            <person name="Ogiso-Tanaka E."/>
            <person name="Itagaki H."/>
            <person name="Hosoya T."/>
            <person name="Hosaka K."/>
        </authorList>
    </citation>
    <scope>NUCLEOTIDE SEQUENCE</scope>
    <source>
        <strain evidence="8">MO-923</strain>
    </source>
</reference>
<dbReference type="SUPFAM" id="SSF48264">
    <property type="entry name" value="Cytochrome P450"/>
    <property type="match status" value="1"/>
</dbReference>
<dbReference type="InterPro" id="IPR019791">
    <property type="entry name" value="Haem_peroxidase_animal"/>
</dbReference>
<dbReference type="GO" id="GO:0004601">
    <property type="term" value="F:peroxidase activity"/>
    <property type="evidence" value="ECO:0007669"/>
    <property type="project" value="InterPro"/>
</dbReference>
<dbReference type="GO" id="GO:0020037">
    <property type="term" value="F:heme binding"/>
    <property type="evidence" value="ECO:0007669"/>
    <property type="project" value="InterPro"/>
</dbReference>
<evidence type="ECO:0000256" key="4">
    <source>
        <dbReference type="ARBA" id="ARBA00022964"/>
    </source>
</evidence>
<keyword evidence="5" id="KW-0560">Oxidoreductase</keyword>
<dbReference type="PANTHER" id="PTHR11903:SF37">
    <property type="entry name" value="PSI-PRODUCING OXYGENASE A"/>
    <property type="match status" value="1"/>
</dbReference>
<dbReference type="Gene3D" id="1.10.630.10">
    <property type="entry name" value="Cytochrome P450"/>
    <property type="match status" value="1"/>
</dbReference>
<feature type="binding site" description="axial binding residue" evidence="7">
    <location>
        <position position="377"/>
    </location>
    <ligand>
        <name>heme b</name>
        <dbReference type="ChEBI" id="CHEBI:60344"/>
    </ligand>
    <ligandPart>
        <name>Fe</name>
        <dbReference type="ChEBI" id="CHEBI:18248"/>
    </ligandPart>
</feature>
<dbReference type="InterPro" id="IPR001128">
    <property type="entry name" value="Cyt_P450"/>
</dbReference>
<dbReference type="GO" id="GO:0004497">
    <property type="term" value="F:monooxygenase activity"/>
    <property type="evidence" value="ECO:0007669"/>
    <property type="project" value="InterPro"/>
</dbReference>
<gene>
    <name evidence="8" type="ORF">Clacol_005153</name>
</gene>
<comment type="subunit">
    <text evidence="1">Homotetramer.</text>
</comment>
<evidence type="ECO:0000256" key="1">
    <source>
        <dbReference type="ARBA" id="ARBA00011881"/>
    </source>
</evidence>
<comment type="caution">
    <text evidence="8">The sequence shown here is derived from an EMBL/GenBank/DDBJ whole genome shotgun (WGS) entry which is preliminary data.</text>
</comment>
<keyword evidence="6 7" id="KW-0408">Iron</keyword>
<evidence type="ECO:0000256" key="3">
    <source>
        <dbReference type="ARBA" id="ARBA00022723"/>
    </source>
</evidence>
<keyword evidence="9" id="KW-1185">Reference proteome</keyword>
<keyword evidence="2 7" id="KW-0349">Heme</keyword>
<evidence type="ECO:0000313" key="8">
    <source>
        <dbReference type="EMBL" id="GJJ10924.1"/>
    </source>
</evidence>
<keyword evidence="4" id="KW-0223">Dioxygenase</keyword>
<evidence type="ECO:0000256" key="7">
    <source>
        <dbReference type="PIRSR" id="PIRSR619791-2"/>
    </source>
</evidence>
<keyword evidence="3 7" id="KW-0479">Metal-binding</keyword>
<dbReference type="GO" id="GO:0006631">
    <property type="term" value="P:fatty acid metabolic process"/>
    <property type="evidence" value="ECO:0007669"/>
    <property type="project" value="UniProtKB-ARBA"/>
</dbReference>
<accession>A0AAV5ACK4</accession>
<protein>
    <recommendedName>
        <fullName evidence="10">Heme peroxidase</fullName>
    </recommendedName>
</protein>
<dbReference type="PROSITE" id="PS50292">
    <property type="entry name" value="PEROXIDASE_3"/>
    <property type="match status" value="1"/>
</dbReference>
<dbReference type="GO" id="GO:0016705">
    <property type="term" value="F:oxidoreductase activity, acting on paired donors, with incorporation or reduction of molecular oxygen"/>
    <property type="evidence" value="ECO:0007669"/>
    <property type="project" value="InterPro"/>
</dbReference>
<dbReference type="SUPFAM" id="SSF48113">
    <property type="entry name" value="Heme-dependent peroxidases"/>
    <property type="match status" value="1"/>
</dbReference>
<organism evidence="8 9">
    <name type="scientific">Clathrus columnatus</name>
    <dbReference type="NCBI Taxonomy" id="1419009"/>
    <lineage>
        <taxon>Eukaryota</taxon>
        <taxon>Fungi</taxon>
        <taxon>Dikarya</taxon>
        <taxon>Basidiomycota</taxon>
        <taxon>Agaricomycotina</taxon>
        <taxon>Agaricomycetes</taxon>
        <taxon>Phallomycetidae</taxon>
        <taxon>Phallales</taxon>
        <taxon>Clathraceae</taxon>
        <taxon>Clathrus</taxon>
    </lineage>
</organism>
<dbReference type="InterPro" id="IPR036396">
    <property type="entry name" value="Cyt_P450_sf"/>
</dbReference>
<dbReference type="Gene3D" id="1.10.640.10">
    <property type="entry name" value="Haem peroxidase domain superfamily, animal type"/>
    <property type="match status" value="1"/>
</dbReference>
<evidence type="ECO:0000256" key="6">
    <source>
        <dbReference type="ARBA" id="ARBA00023004"/>
    </source>
</evidence>
<evidence type="ECO:0000256" key="5">
    <source>
        <dbReference type="ARBA" id="ARBA00023002"/>
    </source>
</evidence>
<dbReference type="CDD" id="cd09817">
    <property type="entry name" value="linoleate_diol_synthase_like"/>
    <property type="match status" value="1"/>
</dbReference>
<dbReference type="InterPro" id="IPR034812">
    <property type="entry name" value="Ppo-like_N"/>
</dbReference>
<dbReference type="GO" id="GO:0006979">
    <property type="term" value="P:response to oxidative stress"/>
    <property type="evidence" value="ECO:0007669"/>
    <property type="project" value="InterPro"/>
</dbReference>
<sequence>MALLGFLPGSKSFLRVAGKELDKVERKSENLHNAFMPVAVRDDEVDYDSPHSYVGRLIEQFKDQLETALVLLSRLPAGALATKLTNQVTELCESIFLSFSVWVVDESWISVYYDLPHPPATYMGDQYRFRMADGSYNNVDEPDLGKANTPYCRSVQAQHPLSAAELPDPQMVYDTLLKREEFTPHPGGLSSLMFSFATFVIHSVFRTDFKNWNINGTSSYVDLAPLYGNDQAKQDSVRTSPKDGRGTLKPDAFAEDRLLFLPPGTCALLYIAKKLLEINERGTWADPATLTGTDEATINKRTRQDDEIFNIARLINAMWFAQVVFSDYFSAILGLVRDGSKWTLTPFNEIRKDDHTMVERGRGNSCSVEFNILYRWHPSMSPQDEDYIKQEFSQLFKKPYDQISPYEFGTAMGKIQDALPADPGKWQFGGLQRTEGGSFKDEDLANILKDATSRPAGAFGARHSPQVMRVIEVMGIEQARTWGVCSLNDFRRFLQLKPYATFEEWNPDPKIAAAARRLYGHIEYLELYAGLQAEQTIPVIPGAGLCPPFTVSRAILADAIALTRGDRFFTTDFTPYNLTAWGYQDVQRDTTNGGFGSTLGRLILRTLPDDYTSDNSYTWFPFMTPEAMKTNLTNLGIEAKYKFDRPQHVEAVKPVGSYEAVRAILDDKPNFSSQTVIRAKSILPGQSFLSSLGNSEAYKANLAVIQSSLSRNDFTQKSGTFFYEKASAMIKDASFTLPGSTTLNVDIVGDVIQQLTITYVSEAVAGLPLKTNKNPRGIYPNRDLQQMLHDVFSYIHLETDISRLMRAKELAKSHSQQLLHIIKSNLKPPASGGFLQSFFGPGAANVVVEYLQNLLSISKDSKDDVANDVFGVVIAAGVPLAQALVNVVDFYLDDSNAEHRQSIQAVVSVSNPQSDSILRSYVREALRLSPPIQGVRQQCTTAFNAKGVAIGQGHDVFLSILNANLDPVAFPNPTKVDPSRPADKYIGLDDALHGILTKEFVESVGAQTLRAVFSLKGVRRGPGSTGTLRRYLDVNRELSPWTKSMMIQYDA</sequence>
<dbReference type="Proteomes" id="UP001050691">
    <property type="component" value="Unassembled WGS sequence"/>
</dbReference>
<evidence type="ECO:0008006" key="10">
    <source>
        <dbReference type="Google" id="ProtNLM"/>
    </source>
</evidence>
<dbReference type="GO" id="GO:0051213">
    <property type="term" value="F:dioxygenase activity"/>
    <property type="evidence" value="ECO:0007669"/>
    <property type="project" value="UniProtKB-KW"/>
</dbReference>
<dbReference type="AlphaFoldDB" id="A0AAV5ACK4"/>
<dbReference type="InterPro" id="IPR037120">
    <property type="entry name" value="Haem_peroxidase_sf_animal"/>
</dbReference>
<dbReference type="PANTHER" id="PTHR11903">
    <property type="entry name" value="PROSTAGLANDIN G/H SYNTHASE"/>
    <property type="match status" value="1"/>
</dbReference>
<dbReference type="Pfam" id="PF03098">
    <property type="entry name" value="An_peroxidase"/>
    <property type="match status" value="2"/>
</dbReference>